<evidence type="ECO:0000256" key="3">
    <source>
        <dbReference type="ARBA" id="ARBA00022475"/>
    </source>
</evidence>
<feature type="transmembrane region" description="Helical" evidence="7">
    <location>
        <begin position="106"/>
        <end position="130"/>
    </location>
</feature>
<proteinExistence type="inferred from homology"/>
<dbReference type="OrthoDB" id="9798859at2"/>
<evidence type="ECO:0000256" key="4">
    <source>
        <dbReference type="ARBA" id="ARBA00022692"/>
    </source>
</evidence>
<keyword evidence="3" id="KW-1003">Cell membrane</keyword>
<feature type="transmembrane region" description="Helical" evidence="7">
    <location>
        <begin position="67"/>
        <end position="86"/>
    </location>
</feature>
<dbReference type="Proteomes" id="UP000265750">
    <property type="component" value="Unassembled WGS sequence"/>
</dbReference>
<accession>A0A3A1WG99</accession>
<keyword evidence="4 7" id="KW-0812">Transmembrane</keyword>
<keyword evidence="10" id="KW-1185">Reference proteome</keyword>
<organism evidence="9 10">
    <name type="scientific">Aureimonas flava</name>
    <dbReference type="NCBI Taxonomy" id="2320271"/>
    <lineage>
        <taxon>Bacteria</taxon>
        <taxon>Pseudomonadati</taxon>
        <taxon>Pseudomonadota</taxon>
        <taxon>Alphaproteobacteria</taxon>
        <taxon>Hyphomicrobiales</taxon>
        <taxon>Aurantimonadaceae</taxon>
        <taxon>Aureimonas</taxon>
    </lineage>
</organism>
<feature type="domain" description="Na+/H+ antiporter MnhB subunit-related protein" evidence="8">
    <location>
        <begin position="6"/>
        <end position="123"/>
    </location>
</feature>
<evidence type="ECO:0000256" key="1">
    <source>
        <dbReference type="ARBA" id="ARBA00004651"/>
    </source>
</evidence>
<sequence length="136" mass="14283">MNSIVLSAFSRLFFLLMIAVSLYVLYRGHNEPGGGFVGGLIGASGLAVLALAEGVDAARRALRLHPVAVMGLGLVLALLSGVPGLVTHGSFLTHWWLHLGSLHLGTALLFDIGVYMVVIGGVLALVLRFYEEDAGS</sequence>
<dbReference type="RefSeq" id="WP_119541513.1">
    <property type="nucleotide sequence ID" value="NZ_QYRN01000013.1"/>
</dbReference>
<keyword evidence="6 7" id="KW-0472">Membrane</keyword>
<reference evidence="10" key="1">
    <citation type="submission" date="2018-09" db="EMBL/GenBank/DDBJ databases">
        <authorList>
            <person name="Tuo L."/>
        </authorList>
    </citation>
    <scope>NUCLEOTIDE SEQUENCE [LARGE SCALE GENOMIC DNA]</scope>
    <source>
        <strain evidence="10">M2BS4Y-1</strain>
    </source>
</reference>
<name>A0A3A1WG99_9HYPH</name>
<dbReference type="InterPro" id="IPR007182">
    <property type="entry name" value="MnhB"/>
</dbReference>
<evidence type="ECO:0000313" key="10">
    <source>
        <dbReference type="Proteomes" id="UP000265750"/>
    </source>
</evidence>
<keyword evidence="5 7" id="KW-1133">Transmembrane helix</keyword>
<evidence type="ECO:0000256" key="6">
    <source>
        <dbReference type="ARBA" id="ARBA00023136"/>
    </source>
</evidence>
<dbReference type="Pfam" id="PF04039">
    <property type="entry name" value="MnhB"/>
    <property type="match status" value="1"/>
</dbReference>
<evidence type="ECO:0000256" key="5">
    <source>
        <dbReference type="ARBA" id="ARBA00022989"/>
    </source>
</evidence>
<comment type="similarity">
    <text evidence="2">Belongs to the CPA3 antiporters (TC 2.A.63) subunit B family.</text>
</comment>
<feature type="transmembrane region" description="Helical" evidence="7">
    <location>
        <begin position="35"/>
        <end position="55"/>
    </location>
</feature>
<evidence type="ECO:0000259" key="8">
    <source>
        <dbReference type="Pfam" id="PF04039"/>
    </source>
</evidence>
<evidence type="ECO:0000256" key="2">
    <source>
        <dbReference type="ARBA" id="ARBA00009425"/>
    </source>
</evidence>
<comment type="subcellular location">
    <subcellularLocation>
        <location evidence="1">Cell membrane</location>
        <topology evidence="1">Multi-pass membrane protein</topology>
    </subcellularLocation>
</comment>
<dbReference type="AlphaFoldDB" id="A0A3A1WG99"/>
<comment type="caution">
    <text evidence="9">The sequence shown here is derived from an EMBL/GenBank/DDBJ whole genome shotgun (WGS) entry which is preliminary data.</text>
</comment>
<gene>
    <name evidence="9" type="ORF">D3218_18255</name>
</gene>
<evidence type="ECO:0000313" key="9">
    <source>
        <dbReference type="EMBL" id="RIX97735.1"/>
    </source>
</evidence>
<dbReference type="EMBL" id="QYRN01000013">
    <property type="protein sequence ID" value="RIX97735.1"/>
    <property type="molecule type" value="Genomic_DNA"/>
</dbReference>
<dbReference type="GO" id="GO:0005886">
    <property type="term" value="C:plasma membrane"/>
    <property type="evidence" value="ECO:0007669"/>
    <property type="project" value="UniProtKB-SubCell"/>
</dbReference>
<dbReference type="InterPro" id="IPR050622">
    <property type="entry name" value="CPA3_antiporter_subunitB"/>
</dbReference>
<protein>
    <submittedName>
        <fullName evidence="9">Na(+)/H(+) antiporter subunit B</fullName>
    </submittedName>
</protein>
<dbReference type="PANTHER" id="PTHR33932:SF4">
    <property type="entry name" value="NA(+)_H(+) ANTIPORTER SUBUNIT B"/>
    <property type="match status" value="1"/>
</dbReference>
<feature type="transmembrane region" description="Helical" evidence="7">
    <location>
        <begin position="12"/>
        <end position="29"/>
    </location>
</feature>
<dbReference type="PANTHER" id="PTHR33932">
    <property type="entry name" value="NA(+)/H(+) ANTIPORTER SUBUNIT B"/>
    <property type="match status" value="1"/>
</dbReference>
<evidence type="ECO:0000256" key="7">
    <source>
        <dbReference type="SAM" id="Phobius"/>
    </source>
</evidence>